<reference evidence="9" key="1">
    <citation type="submission" date="2023-08" db="EMBL/GenBank/DDBJ databases">
        <authorList>
            <person name="Chen Y."/>
            <person name="Shah S."/>
            <person name="Dougan E. K."/>
            <person name="Thang M."/>
            <person name="Chan C."/>
        </authorList>
    </citation>
    <scope>NUCLEOTIDE SEQUENCE</scope>
</reference>
<feature type="domain" description="Protein kinase" evidence="8">
    <location>
        <begin position="205"/>
        <end position="465"/>
    </location>
</feature>
<feature type="region of interest" description="Disordered" evidence="7">
    <location>
        <begin position="159"/>
        <end position="201"/>
    </location>
</feature>
<dbReference type="PROSITE" id="PS00107">
    <property type="entry name" value="PROTEIN_KINASE_ATP"/>
    <property type="match status" value="1"/>
</dbReference>
<feature type="region of interest" description="Disordered" evidence="7">
    <location>
        <begin position="1"/>
        <end position="141"/>
    </location>
</feature>
<comment type="similarity">
    <text evidence="6">Belongs to the protein kinase superfamily.</text>
</comment>
<dbReference type="Pfam" id="PF00069">
    <property type="entry name" value="Pkinase"/>
    <property type="match status" value="1"/>
</dbReference>
<dbReference type="PROSITE" id="PS00108">
    <property type="entry name" value="PROTEIN_KINASE_ST"/>
    <property type="match status" value="1"/>
</dbReference>
<dbReference type="EMBL" id="CAUJNA010000417">
    <property type="protein sequence ID" value="CAJ1376762.1"/>
    <property type="molecule type" value="Genomic_DNA"/>
</dbReference>
<dbReference type="PANTHER" id="PTHR48016:SF56">
    <property type="entry name" value="MAPKK KINASE"/>
    <property type="match status" value="1"/>
</dbReference>
<protein>
    <recommendedName>
        <fullName evidence="8">Protein kinase domain-containing protein</fullName>
    </recommendedName>
</protein>
<dbReference type="Gene3D" id="1.10.510.10">
    <property type="entry name" value="Transferase(Phosphotransferase) domain 1"/>
    <property type="match status" value="1"/>
</dbReference>
<dbReference type="CDD" id="cd06606">
    <property type="entry name" value="STKc_MAPKKK"/>
    <property type="match status" value="1"/>
</dbReference>
<keyword evidence="6" id="KW-0723">Serine/threonine-protein kinase</keyword>
<comment type="caution">
    <text evidence="9">The sequence shown here is derived from an EMBL/GenBank/DDBJ whole genome shotgun (WGS) entry which is preliminary data.</text>
</comment>
<evidence type="ECO:0000313" key="10">
    <source>
        <dbReference type="Proteomes" id="UP001178507"/>
    </source>
</evidence>
<keyword evidence="4 5" id="KW-0067">ATP-binding</keyword>
<dbReference type="Proteomes" id="UP001178507">
    <property type="component" value="Unassembled WGS sequence"/>
</dbReference>
<feature type="compositionally biased region" description="Low complexity" evidence="7">
    <location>
        <begin position="177"/>
        <end position="196"/>
    </location>
</feature>
<keyword evidence="1" id="KW-0808">Transferase</keyword>
<keyword evidence="3" id="KW-0418">Kinase</keyword>
<keyword evidence="10" id="KW-1185">Reference proteome</keyword>
<evidence type="ECO:0000313" key="9">
    <source>
        <dbReference type="EMBL" id="CAJ1376762.1"/>
    </source>
</evidence>
<gene>
    <name evidence="9" type="ORF">EVOR1521_LOCUS5740</name>
</gene>
<proteinExistence type="inferred from homology"/>
<dbReference type="PANTHER" id="PTHR48016">
    <property type="entry name" value="MAP KINASE KINASE KINASE SSK2-RELATED-RELATED"/>
    <property type="match status" value="1"/>
</dbReference>
<feature type="compositionally biased region" description="Basic and acidic residues" evidence="7">
    <location>
        <begin position="11"/>
        <end position="20"/>
    </location>
</feature>
<dbReference type="GO" id="GO:0004674">
    <property type="term" value="F:protein serine/threonine kinase activity"/>
    <property type="evidence" value="ECO:0007669"/>
    <property type="project" value="UniProtKB-KW"/>
</dbReference>
<accession>A0AA36HY53</accession>
<evidence type="ECO:0000256" key="4">
    <source>
        <dbReference type="ARBA" id="ARBA00022840"/>
    </source>
</evidence>
<dbReference type="GO" id="GO:0005524">
    <property type="term" value="F:ATP binding"/>
    <property type="evidence" value="ECO:0007669"/>
    <property type="project" value="UniProtKB-UniRule"/>
</dbReference>
<evidence type="ECO:0000256" key="1">
    <source>
        <dbReference type="ARBA" id="ARBA00022679"/>
    </source>
</evidence>
<dbReference type="InterPro" id="IPR050538">
    <property type="entry name" value="MAP_kinase_kinase_kinase"/>
</dbReference>
<feature type="compositionally biased region" description="Low complexity" evidence="7">
    <location>
        <begin position="86"/>
        <end position="98"/>
    </location>
</feature>
<evidence type="ECO:0000259" key="8">
    <source>
        <dbReference type="PROSITE" id="PS50011"/>
    </source>
</evidence>
<dbReference type="SMART" id="SM00220">
    <property type="entry name" value="S_TKc"/>
    <property type="match status" value="1"/>
</dbReference>
<sequence length="468" mass="51032">MLRSSSMPTRRAPEPLKFADLDVASPKDQPHTANAGAPRGFRHRPVPSLDGGRSPFAGRKEQLRLPTLLLSRSAHLGEEEDKTVTSDKTPTPTVTPTPRTRRVGFASGPGTPSSLTEKRAERTRKEKKPSETMVRSKSQAGREKTVLFWDEEGCQSRAARRPVRRQRTWTGTATEASTPSCVSYSPSSTPASPESACSERRGPLWTKGASIGTGSHGCVYKALDTLTGKIFAVKQGIVDDGNDEDRKYRERLEGELTICKDLRHPNIVETLGFEYAKSHLYIYLEYVPGGSMSSILHEFGALTGDLLTRSTCGVLQGLNYLHTREPPVVHRDIKGANILVDVNFTVKLSDFGCSKRSSVTTSFTTIGSIPWMAPEVIQQQDGHGRKADIWSLGCVLLEMATAEKPWGNGAFENVMFALRHIAMSDKVPAIPASLNEAGHDFASSCLKRDADARPTASDLLGHAFVSAS</sequence>
<dbReference type="SUPFAM" id="SSF56112">
    <property type="entry name" value="Protein kinase-like (PK-like)"/>
    <property type="match status" value="1"/>
</dbReference>
<dbReference type="InterPro" id="IPR017441">
    <property type="entry name" value="Protein_kinase_ATP_BS"/>
</dbReference>
<keyword evidence="2 5" id="KW-0547">Nucleotide-binding</keyword>
<organism evidence="9 10">
    <name type="scientific">Effrenium voratum</name>
    <dbReference type="NCBI Taxonomy" id="2562239"/>
    <lineage>
        <taxon>Eukaryota</taxon>
        <taxon>Sar</taxon>
        <taxon>Alveolata</taxon>
        <taxon>Dinophyceae</taxon>
        <taxon>Suessiales</taxon>
        <taxon>Symbiodiniaceae</taxon>
        <taxon>Effrenium</taxon>
    </lineage>
</organism>
<dbReference type="InterPro" id="IPR008271">
    <property type="entry name" value="Ser/Thr_kinase_AS"/>
</dbReference>
<dbReference type="AlphaFoldDB" id="A0AA36HY53"/>
<evidence type="ECO:0000256" key="2">
    <source>
        <dbReference type="ARBA" id="ARBA00022741"/>
    </source>
</evidence>
<dbReference type="InterPro" id="IPR011009">
    <property type="entry name" value="Kinase-like_dom_sf"/>
</dbReference>
<evidence type="ECO:0000256" key="7">
    <source>
        <dbReference type="SAM" id="MobiDB-lite"/>
    </source>
</evidence>
<evidence type="ECO:0000256" key="5">
    <source>
        <dbReference type="PROSITE-ProRule" id="PRU10141"/>
    </source>
</evidence>
<dbReference type="PROSITE" id="PS50011">
    <property type="entry name" value="PROTEIN_KINASE_DOM"/>
    <property type="match status" value="1"/>
</dbReference>
<dbReference type="InterPro" id="IPR000719">
    <property type="entry name" value="Prot_kinase_dom"/>
</dbReference>
<feature type="binding site" evidence="5">
    <location>
        <position position="234"/>
    </location>
    <ligand>
        <name>ATP</name>
        <dbReference type="ChEBI" id="CHEBI:30616"/>
    </ligand>
</feature>
<evidence type="ECO:0000256" key="6">
    <source>
        <dbReference type="RuleBase" id="RU000304"/>
    </source>
</evidence>
<evidence type="ECO:0000256" key="3">
    <source>
        <dbReference type="ARBA" id="ARBA00022777"/>
    </source>
</evidence>
<name>A0AA36HY53_9DINO</name>
<feature type="compositionally biased region" description="Basic and acidic residues" evidence="7">
    <location>
        <begin position="116"/>
        <end position="130"/>
    </location>
</feature>